<proteinExistence type="predicted"/>
<comment type="caution">
    <text evidence="2">The sequence shown here is derived from an EMBL/GenBank/DDBJ whole genome shotgun (WGS) entry which is preliminary data.</text>
</comment>
<sequence length="135" mass="15870">MRLDENQAAWLRIRLRGLDKENKRRRELADVYRASIRQEEVTLPFEAAYATHVYHIFALLHPRRDDLQQYLLEKGVQTMIHYPVPPHHQAAFGQWSDLSFPISEKIHQQELSLPISPVHSNEEIAYVASVINEFK</sequence>
<organism evidence="2 3">
    <name type="scientific">Geofilum rubicundum JCM 15548</name>
    <dbReference type="NCBI Taxonomy" id="1236989"/>
    <lineage>
        <taxon>Bacteria</taxon>
        <taxon>Pseudomonadati</taxon>
        <taxon>Bacteroidota</taxon>
        <taxon>Bacteroidia</taxon>
        <taxon>Marinilabiliales</taxon>
        <taxon>Marinilabiliaceae</taxon>
        <taxon>Geofilum</taxon>
    </lineage>
</organism>
<evidence type="ECO:0000256" key="1">
    <source>
        <dbReference type="ARBA" id="ARBA00022898"/>
    </source>
</evidence>
<evidence type="ECO:0000313" key="2">
    <source>
        <dbReference type="EMBL" id="GAO28511.1"/>
    </source>
</evidence>
<dbReference type="STRING" id="1236989.JCM15548_1617"/>
<gene>
    <name evidence="2" type="ORF">JCM15548_1617</name>
</gene>
<keyword evidence="3" id="KW-1185">Reference proteome</keyword>
<keyword evidence="2" id="KW-0808">Transferase</keyword>
<reference evidence="2 3" key="1">
    <citation type="journal article" date="2015" name="Microbes Environ.">
        <title>Distribution and evolution of nitrogen fixation genes in the phylum bacteroidetes.</title>
        <authorList>
            <person name="Inoue J."/>
            <person name="Oshima K."/>
            <person name="Suda W."/>
            <person name="Sakamoto M."/>
            <person name="Iino T."/>
            <person name="Noda S."/>
            <person name="Hongoh Y."/>
            <person name="Hattori M."/>
            <person name="Ohkuma M."/>
        </authorList>
    </citation>
    <scope>NUCLEOTIDE SEQUENCE [LARGE SCALE GENOMIC DNA]</scope>
    <source>
        <strain evidence="2">JCM 15548</strain>
    </source>
</reference>
<dbReference type="GO" id="GO:0030170">
    <property type="term" value="F:pyridoxal phosphate binding"/>
    <property type="evidence" value="ECO:0007669"/>
    <property type="project" value="TreeGrafter"/>
</dbReference>
<dbReference type="Proteomes" id="UP000032900">
    <property type="component" value="Unassembled WGS sequence"/>
</dbReference>
<evidence type="ECO:0000313" key="3">
    <source>
        <dbReference type="Proteomes" id="UP000032900"/>
    </source>
</evidence>
<dbReference type="Pfam" id="PF01041">
    <property type="entry name" value="DegT_DnrJ_EryC1"/>
    <property type="match status" value="1"/>
</dbReference>
<protein>
    <submittedName>
        <fullName evidence="2">Aminotransferase</fullName>
    </submittedName>
</protein>
<dbReference type="GO" id="GO:0000271">
    <property type="term" value="P:polysaccharide biosynthetic process"/>
    <property type="evidence" value="ECO:0007669"/>
    <property type="project" value="TreeGrafter"/>
</dbReference>
<name>A0A0E9LTQ7_9BACT</name>
<dbReference type="InterPro" id="IPR000653">
    <property type="entry name" value="DegT/StrS_aminotransferase"/>
</dbReference>
<dbReference type="EMBL" id="BAZW01000003">
    <property type="protein sequence ID" value="GAO28511.1"/>
    <property type="molecule type" value="Genomic_DNA"/>
</dbReference>
<dbReference type="AlphaFoldDB" id="A0A0E9LTQ7"/>
<keyword evidence="2" id="KW-0032">Aminotransferase</keyword>
<dbReference type="SUPFAM" id="SSF53383">
    <property type="entry name" value="PLP-dependent transferases"/>
    <property type="match status" value="1"/>
</dbReference>
<accession>A0A0E9LTQ7</accession>
<dbReference type="InterPro" id="IPR015424">
    <property type="entry name" value="PyrdxlP-dep_Trfase"/>
</dbReference>
<dbReference type="InterPro" id="IPR015422">
    <property type="entry name" value="PyrdxlP-dep_Trfase_small"/>
</dbReference>
<dbReference type="PANTHER" id="PTHR30244:SF36">
    <property type="entry name" value="3-OXO-GLUCOSE-6-PHOSPHATE:GLUTAMATE AMINOTRANSFERASE"/>
    <property type="match status" value="1"/>
</dbReference>
<dbReference type="GO" id="GO:0008483">
    <property type="term" value="F:transaminase activity"/>
    <property type="evidence" value="ECO:0007669"/>
    <property type="project" value="UniProtKB-KW"/>
</dbReference>
<dbReference type="Gene3D" id="3.90.1150.10">
    <property type="entry name" value="Aspartate Aminotransferase, domain 1"/>
    <property type="match status" value="1"/>
</dbReference>
<keyword evidence="1" id="KW-0663">Pyridoxal phosphate</keyword>
<dbReference type="PANTHER" id="PTHR30244">
    <property type="entry name" value="TRANSAMINASE"/>
    <property type="match status" value="1"/>
</dbReference>